<dbReference type="Proteomes" id="UP001321473">
    <property type="component" value="Unassembled WGS sequence"/>
</dbReference>
<dbReference type="AlphaFoldDB" id="A0AAQ4FDP5"/>
<dbReference type="InterPro" id="IPR009533">
    <property type="entry name" value="FAM107"/>
</dbReference>
<evidence type="ECO:0000256" key="2">
    <source>
        <dbReference type="SAM" id="Coils"/>
    </source>
</evidence>
<sequence length="212" mass="24251">MAARGDTAMTLPSVRVLLSGAWRAAHQRGVPLSFLRADLFFPAMIPEPDYSDSEDEREHQQQQFQRRRPVRMPGMAAAHAHHNEAQLSHVNEDGLIVPRKLPNPCAESAERKSLHRELLFNQKIGKSVLGQKTELQKAMEKMKEEQRRKELEEEKVKGRTALEKRLEEQANKLKLHEESEVIKPDLPSSEESEFLRVHARVCSHTLPVDSKS</sequence>
<dbReference type="EMBL" id="JARKHS020004311">
    <property type="protein sequence ID" value="KAK8784738.1"/>
    <property type="molecule type" value="Genomic_DNA"/>
</dbReference>
<feature type="coiled-coil region" evidence="2">
    <location>
        <begin position="128"/>
        <end position="179"/>
    </location>
</feature>
<organism evidence="4 5">
    <name type="scientific">Amblyomma americanum</name>
    <name type="common">Lone star tick</name>
    <dbReference type="NCBI Taxonomy" id="6943"/>
    <lineage>
        <taxon>Eukaryota</taxon>
        <taxon>Metazoa</taxon>
        <taxon>Ecdysozoa</taxon>
        <taxon>Arthropoda</taxon>
        <taxon>Chelicerata</taxon>
        <taxon>Arachnida</taxon>
        <taxon>Acari</taxon>
        <taxon>Parasitiformes</taxon>
        <taxon>Ixodida</taxon>
        <taxon>Ixodoidea</taxon>
        <taxon>Ixodidae</taxon>
        <taxon>Amblyomminae</taxon>
        <taxon>Amblyomma</taxon>
    </lineage>
</organism>
<reference evidence="4 5" key="1">
    <citation type="journal article" date="2023" name="Arcadia Sci">
        <title>De novo assembly of a long-read Amblyomma americanum tick genome.</title>
        <authorList>
            <person name="Chou S."/>
            <person name="Poskanzer K.E."/>
            <person name="Rollins M."/>
            <person name="Thuy-Boun P.S."/>
        </authorList>
    </citation>
    <scope>NUCLEOTIDE SEQUENCE [LARGE SCALE GENOMIC DNA]</scope>
    <source>
        <strain evidence="4">F_SG_1</strain>
        <tissue evidence="4">Salivary glands</tissue>
    </source>
</reference>
<comment type="caution">
    <text evidence="4">The sequence shown here is derived from an EMBL/GenBank/DDBJ whole genome shotgun (WGS) entry which is preliminary data.</text>
</comment>
<gene>
    <name evidence="4" type="ORF">V5799_008897</name>
</gene>
<keyword evidence="5" id="KW-1185">Reference proteome</keyword>
<name>A0AAQ4FDP5_AMBAM</name>
<dbReference type="Pfam" id="PF06625">
    <property type="entry name" value="DUF1151"/>
    <property type="match status" value="1"/>
</dbReference>
<feature type="region of interest" description="Disordered" evidence="3">
    <location>
        <begin position="47"/>
        <end position="69"/>
    </location>
</feature>
<accession>A0AAQ4FDP5</accession>
<evidence type="ECO:0000313" key="4">
    <source>
        <dbReference type="EMBL" id="KAK8784738.1"/>
    </source>
</evidence>
<dbReference type="PANTHER" id="PTHR16768:SF5">
    <property type="entry name" value="FI14214P"/>
    <property type="match status" value="1"/>
</dbReference>
<evidence type="ECO:0000256" key="3">
    <source>
        <dbReference type="SAM" id="MobiDB-lite"/>
    </source>
</evidence>
<protein>
    <submittedName>
        <fullName evidence="4">Uncharacterized protein</fullName>
    </submittedName>
</protein>
<keyword evidence="1 2" id="KW-0175">Coiled coil</keyword>
<evidence type="ECO:0000256" key="1">
    <source>
        <dbReference type="ARBA" id="ARBA00023054"/>
    </source>
</evidence>
<dbReference type="PANTHER" id="PTHR16768">
    <property type="entry name" value="DOWN REGULATED IN RENAL CARCINOMA 1/TU3A"/>
    <property type="match status" value="1"/>
</dbReference>
<proteinExistence type="predicted"/>
<evidence type="ECO:0000313" key="5">
    <source>
        <dbReference type="Proteomes" id="UP001321473"/>
    </source>
</evidence>